<dbReference type="OrthoDB" id="297041at2759"/>
<evidence type="ECO:0000313" key="2">
    <source>
        <dbReference type="EMBL" id="EAR99833.2"/>
    </source>
</evidence>
<name>I7M2C3_TETTS</name>
<sequence length="653" mass="75673">MSSQNQEAAFSNEPAKQLLPSQLNVESQQLFQFDLNFDSLKKYLNNIANTINQHAQLINGLQNDVQNKIISKILPDNYKTLHEGMNFANNDMVSNLKRDIGKLFKAENNPQTQELYKLANKLAMLTQLSSSDSLRTQQLEAKVAKLEDLISQKVSKDDLKDKHSKLKLSVQNDLSENKAYFEKKIYELEKKLLVQLNTYDDKISDVEKNTLWRIQDCEEIIKKRVTQDYVDNCFTAFQEKILRDMKASTAGDSERIDSIQQDLAFKIKMLQESFTEKQNSLKQNIKEVDEKLAKKAMMKEIFDEFNKQNNNNLNELRKKIAILEKQAETTSEVERMQQKIKFLEEFTKQIIEDFDKRFADLLPKAIKNGTGGADANFSWLSPHKICEIETNIKRCQTENKRLREDYEDYKKSVDMKIQHFEMSQFEKEKQGSTLNLELIVKELQEQIQQQLAKIDDGKAAKLEIERMQKRIESFKDLERRVQKFMRDIDINGIQRQLKCKAEGEDVLKDFAIVDSKINNNTESIQFLRKDLDNILVLYKKILQLLQQTNINDQNSMAILTTKKLHSVQNLNCLSCGTHRKQSSAHKISSSQIKLATEQCNTSISDNNNNITNAFTATGSNFTNNMQIQKVQIIDSRPKRSNSTSKLRPYSARK</sequence>
<dbReference type="GeneID" id="7841628"/>
<evidence type="ECO:0000256" key="1">
    <source>
        <dbReference type="SAM" id="Coils"/>
    </source>
</evidence>
<accession>I7M2C3</accession>
<organism evidence="2 3">
    <name type="scientific">Tetrahymena thermophila (strain SB210)</name>
    <dbReference type="NCBI Taxonomy" id="312017"/>
    <lineage>
        <taxon>Eukaryota</taxon>
        <taxon>Sar</taxon>
        <taxon>Alveolata</taxon>
        <taxon>Ciliophora</taxon>
        <taxon>Intramacronucleata</taxon>
        <taxon>Oligohymenophorea</taxon>
        <taxon>Hymenostomatida</taxon>
        <taxon>Tetrahymenina</taxon>
        <taxon>Tetrahymenidae</taxon>
        <taxon>Tetrahymena</taxon>
    </lineage>
</organism>
<feature type="coiled-coil region" evidence="1">
    <location>
        <begin position="271"/>
        <end position="333"/>
    </location>
</feature>
<dbReference type="eggNOG" id="ENOG502R2AD">
    <property type="taxonomic scope" value="Eukaryota"/>
</dbReference>
<dbReference type="AlphaFoldDB" id="I7M2C3"/>
<dbReference type="InParanoid" id="I7M2C3"/>
<dbReference type="RefSeq" id="XP_001020078.2">
    <property type="nucleotide sequence ID" value="XM_001020078.3"/>
</dbReference>
<dbReference type="Proteomes" id="UP000009168">
    <property type="component" value="Unassembled WGS sequence"/>
</dbReference>
<protein>
    <submittedName>
        <fullName evidence="2">Scp-like extracellular protein, putative</fullName>
    </submittedName>
</protein>
<keyword evidence="3" id="KW-1185">Reference proteome</keyword>
<dbReference type="KEGG" id="tet:TTHERM_00660150"/>
<proteinExistence type="predicted"/>
<keyword evidence="1" id="KW-0175">Coiled coil</keyword>
<feature type="coiled-coil region" evidence="1">
    <location>
        <begin position="392"/>
        <end position="460"/>
    </location>
</feature>
<reference evidence="3" key="1">
    <citation type="journal article" date="2006" name="PLoS Biol.">
        <title>Macronuclear genome sequence of the ciliate Tetrahymena thermophila, a model eukaryote.</title>
        <authorList>
            <person name="Eisen J.A."/>
            <person name="Coyne R.S."/>
            <person name="Wu M."/>
            <person name="Wu D."/>
            <person name="Thiagarajan M."/>
            <person name="Wortman J.R."/>
            <person name="Badger J.H."/>
            <person name="Ren Q."/>
            <person name="Amedeo P."/>
            <person name="Jones K.M."/>
            <person name="Tallon L.J."/>
            <person name="Delcher A.L."/>
            <person name="Salzberg S.L."/>
            <person name="Silva J.C."/>
            <person name="Haas B.J."/>
            <person name="Majoros W.H."/>
            <person name="Farzad M."/>
            <person name="Carlton J.M."/>
            <person name="Smith R.K. Jr."/>
            <person name="Garg J."/>
            <person name="Pearlman R.E."/>
            <person name="Karrer K.M."/>
            <person name="Sun L."/>
            <person name="Manning G."/>
            <person name="Elde N.C."/>
            <person name="Turkewitz A.P."/>
            <person name="Asai D.J."/>
            <person name="Wilkes D.E."/>
            <person name="Wang Y."/>
            <person name="Cai H."/>
            <person name="Collins K."/>
            <person name="Stewart B.A."/>
            <person name="Lee S.R."/>
            <person name="Wilamowska K."/>
            <person name="Weinberg Z."/>
            <person name="Ruzzo W.L."/>
            <person name="Wloga D."/>
            <person name="Gaertig J."/>
            <person name="Frankel J."/>
            <person name="Tsao C.-C."/>
            <person name="Gorovsky M.A."/>
            <person name="Keeling P.J."/>
            <person name="Waller R.F."/>
            <person name="Patron N.J."/>
            <person name="Cherry J.M."/>
            <person name="Stover N.A."/>
            <person name="Krieger C.J."/>
            <person name="del Toro C."/>
            <person name="Ryder H.F."/>
            <person name="Williamson S.C."/>
            <person name="Barbeau R.A."/>
            <person name="Hamilton E.P."/>
            <person name="Orias E."/>
        </authorList>
    </citation>
    <scope>NUCLEOTIDE SEQUENCE [LARGE SCALE GENOMIC DNA]</scope>
    <source>
        <strain evidence="3">SB210</strain>
    </source>
</reference>
<gene>
    <name evidence="2" type="ORF">TTHERM_00660150</name>
</gene>
<dbReference type="EMBL" id="GG662634">
    <property type="protein sequence ID" value="EAR99833.2"/>
    <property type="molecule type" value="Genomic_DNA"/>
</dbReference>
<evidence type="ECO:0000313" key="3">
    <source>
        <dbReference type="Proteomes" id="UP000009168"/>
    </source>
</evidence>